<reference evidence="2 3" key="1">
    <citation type="submission" date="2021-05" db="EMBL/GenBank/DDBJ databases">
        <title>Direct Submission.</title>
        <authorList>
            <person name="Li K."/>
            <person name="Gao J."/>
        </authorList>
    </citation>
    <scope>NUCLEOTIDE SEQUENCE [LARGE SCALE GENOMIC DNA]</scope>
    <source>
        <strain evidence="2 3">Mg02</strain>
    </source>
</reference>
<evidence type="ECO:0000256" key="1">
    <source>
        <dbReference type="SAM" id="Phobius"/>
    </source>
</evidence>
<evidence type="ECO:0008006" key="4">
    <source>
        <dbReference type="Google" id="ProtNLM"/>
    </source>
</evidence>
<organism evidence="2 3">
    <name type="scientific">Nocardiopsis changdeensis</name>
    <dbReference type="NCBI Taxonomy" id="2831969"/>
    <lineage>
        <taxon>Bacteria</taxon>
        <taxon>Bacillati</taxon>
        <taxon>Actinomycetota</taxon>
        <taxon>Actinomycetes</taxon>
        <taxon>Streptosporangiales</taxon>
        <taxon>Nocardiopsidaceae</taxon>
        <taxon>Nocardiopsis</taxon>
    </lineage>
</organism>
<feature type="transmembrane region" description="Helical" evidence="1">
    <location>
        <begin position="48"/>
        <end position="64"/>
    </location>
</feature>
<feature type="transmembrane region" description="Helical" evidence="1">
    <location>
        <begin position="109"/>
        <end position="127"/>
    </location>
</feature>
<accession>A0ABX8BQ30</accession>
<dbReference type="Proteomes" id="UP000676079">
    <property type="component" value="Chromosome"/>
</dbReference>
<proteinExistence type="predicted"/>
<gene>
    <name evidence="2" type="ORF">KGD84_08745</name>
</gene>
<keyword evidence="1" id="KW-0472">Membrane</keyword>
<dbReference type="EMBL" id="CP074133">
    <property type="protein sequence ID" value="QUX24347.1"/>
    <property type="molecule type" value="Genomic_DNA"/>
</dbReference>
<name>A0ABX8BQ30_9ACTN</name>
<keyword evidence="1" id="KW-1133">Transmembrane helix</keyword>
<keyword evidence="3" id="KW-1185">Reference proteome</keyword>
<dbReference type="RefSeq" id="WP_220559758.1">
    <property type="nucleotide sequence ID" value="NZ_CP074133.1"/>
</dbReference>
<evidence type="ECO:0000313" key="3">
    <source>
        <dbReference type="Proteomes" id="UP000676079"/>
    </source>
</evidence>
<keyword evidence="1" id="KW-0812">Transmembrane</keyword>
<feature type="transmembrane region" description="Helical" evidence="1">
    <location>
        <begin position="70"/>
        <end position="88"/>
    </location>
</feature>
<protein>
    <recommendedName>
        <fullName evidence="4">DUF5134 domain-containing protein</fullName>
    </recommendedName>
</protein>
<sequence>MNTESVAVVISAFFCLWWAVAAVSLVLAARPGSGGRRLADRWDALSRTASLAFLVPICLVAVTWTAVPVALWYLLTALTAAAVALVVLRLPGLPARGQDAGAPGRRASAIGNTALAAALVCALALFLP</sequence>
<evidence type="ECO:0000313" key="2">
    <source>
        <dbReference type="EMBL" id="QUX24347.1"/>
    </source>
</evidence>
<feature type="transmembrane region" description="Helical" evidence="1">
    <location>
        <begin position="6"/>
        <end position="27"/>
    </location>
</feature>